<accession>A0ABQ9YTR9</accession>
<proteinExistence type="predicted"/>
<gene>
    <name evidence="1" type="ORF">OUZ56_005790</name>
</gene>
<reference evidence="1 2" key="1">
    <citation type="journal article" date="2023" name="Nucleic Acids Res.">
        <title>The hologenome of Daphnia magna reveals possible DNA methylation and microbiome-mediated evolution of the host genome.</title>
        <authorList>
            <person name="Chaturvedi A."/>
            <person name="Li X."/>
            <person name="Dhandapani V."/>
            <person name="Marshall H."/>
            <person name="Kissane S."/>
            <person name="Cuenca-Cambronero M."/>
            <person name="Asole G."/>
            <person name="Calvet F."/>
            <person name="Ruiz-Romero M."/>
            <person name="Marangio P."/>
            <person name="Guigo R."/>
            <person name="Rago D."/>
            <person name="Mirbahai L."/>
            <person name="Eastwood N."/>
            <person name="Colbourne J.K."/>
            <person name="Zhou J."/>
            <person name="Mallon E."/>
            <person name="Orsini L."/>
        </authorList>
    </citation>
    <scope>NUCLEOTIDE SEQUENCE [LARGE SCALE GENOMIC DNA]</scope>
    <source>
        <strain evidence="1">LRV0_1</strain>
    </source>
</reference>
<comment type="caution">
    <text evidence="1">The sequence shown here is derived from an EMBL/GenBank/DDBJ whole genome shotgun (WGS) entry which is preliminary data.</text>
</comment>
<evidence type="ECO:0000313" key="2">
    <source>
        <dbReference type="Proteomes" id="UP001234178"/>
    </source>
</evidence>
<evidence type="ECO:0000313" key="1">
    <source>
        <dbReference type="EMBL" id="KAK4004047.1"/>
    </source>
</evidence>
<protein>
    <submittedName>
        <fullName evidence="1">Uncharacterized protein</fullName>
    </submittedName>
</protein>
<keyword evidence="2" id="KW-1185">Reference proteome</keyword>
<sequence length="101" mass="11632">MDFPCSQLLKLQIILMERNASVIWTLKEGPQQLKSFYLKPTFEFKCKIVIQLSVENHQPSASHSSSICSCSSQPTINIHHPLYPVLTAFSLPQRLQPWDYK</sequence>
<organism evidence="1 2">
    <name type="scientific">Daphnia magna</name>
    <dbReference type="NCBI Taxonomy" id="35525"/>
    <lineage>
        <taxon>Eukaryota</taxon>
        <taxon>Metazoa</taxon>
        <taxon>Ecdysozoa</taxon>
        <taxon>Arthropoda</taxon>
        <taxon>Crustacea</taxon>
        <taxon>Branchiopoda</taxon>
        <taxon>Diplostraca</taxon>
        <taxon>Cladocera</taxon>
        <taxon>Anomopoda</taxon>
        <taxon>Daphniidae</taxon>
        <taxon>Daphnia</taxon>
    </lineage>
</organism>
<dbReference type="Proteomes" id="UP001234178">
    <property type="component" value="Unassembled WGS sequence"/>
</dbReference>
<name>A0ABQ9YTR9_9CRUS</name>
<dbReference type="EMBL" id="JAOYFB010000001">
    <property type="protein sequence ID" value="KAK4004047.1"/>
    <property type="molecule type" value="Genomic_DNA"/>
</dbReference>